<dbReference type="Pfam" id="PF07729">
    <property type="entry name" value="FCD"/>
    <property type="match status" value="1"/>
</dbReference>
<evidence type="ECO:0000256" key="3">
    <source>
        <dbReference type="ARBA" id="ARBA00023163"/>
    </source>
</evidence>
<dbReference type="PANTHER" id="PTHR43537:SF45">
    <property type="entry name" value="GNTR FAMILY REGULATORY PROTEIN"/>
    <property type="match status" value="1"/>
</dbReference>
<name>A0A3E2NG07_9FIRM</name>
<protein>
    <submittedName>
        <fullName evidence="6">GntR family transcriptional regulator</fullName>
    </submittedName>
</protein>
<reference evidence="6 7" key="1">
    <citation type="submission" date="2018-07" db="EMBL/GenBank/DDBJ databases">
        <title>New species, Clostridium PI-S10-A1B.</title>
        <authorList>
            <person name="Krishna G."/>
            <person name="Summeta K."/>
            <person name="Shikha S."/>
            <person name="Prabhu P.B."/>
            <person name="Suresh K."/>
        </authorList>
    </citation>
    <scope>NUCLEOTIDE SEQUENCE [LARGE SCALE GENOMIC DNA]</scope>
    <source>
        <strain evidence="6 7">PI-S10-A1B</strain>
    </source>
</reference>
<dbReference type="Gene3D" id="1.10.10.10">
    <property type="entry name" value="Winged helix-like DNA-binding domain superfamily/Winged helix DNA-binding domain"/>
    <property type="match status" value="1"/>
</dbReference>
<dbReference type="InterPro" id="IPR008920">
    <property type="entry name" value="TF_FadR/GntR_C"/>
</dbReference>
<dbReference type="Proteomes" id="UP000260680">
    <property type="component" value="Unassembled WGS sequence"/>
</dbReference>
<dbReference type="OrthoDB" id="389878at2"/>
<comment type="caution">
    <text evidence="6">The sequence shown here is derived from an EMBL/GenBank/DDBJ whole genome shotgun (WGS) entry which is preliminary data.</text>
</comment>
<dbReference type="InterPro" id="IPR011711">
    <property type="entry name" value="GntR_C"/>
</dbReference>
<dbReference type="InterPro" id="IPR000524">
    <property type="entry name" value="Tscrpt_reg_HTH_GntR"/>
</dbReference>
<dbReference type="PANTHER" id="PTHR43537">
    <property type="entry name" value="TRANSCRIPTIONAL REGULATOR, GNTR FAMILY"/>
    <property type="match status" value="1"/>
</dbReference>
<dbReference type="SMART" id="SM00345">
    <property type="entry name" value="HTH_GNTR"/>
    <property type="match status" value="1"/>
</dbReference>
<evidence type="ECO:0000313" key="6">
    <source>
        <dbReference type="EMBL" id="RFZ79936.1"/>
    </source>
</evidence>
<feature type="domain" description="HTH gntR-type" evidence="4">
    <location>
        <begin position="10"/>
        <end position="77"/>
    </location>
</feature>
<evidence type="ECO:0000259" key="4">
    <source>
        <dbReference type="PROSITE" id="PS50949"/>
    </source>
</evidence>
<evidence type="ECO:0000256" key="2">
    <source>
        <dbReference type="ARBA" id="ARBA00023125"/>
    </source>
</evidence>
<evidence type="ECO:0000313" key="7">
    <source>
        <dbReference type="Proteomes" id="UP000260680"/>
    </source>
</evidence>
<keyword evidence="2" id="KW-0238">DNA-binding</keyword>
<dbReference type="Proteomes" id="UP001419084">
    <property type="component" value="Unassembled WGS sequence"/>
</dbReference>
<dbReference type="InterPro" id="IPR036390">
    <property type="entry name" value="WH_DNA-bd_sf"/>
</dbReference>
<reference evidence="5 8" key="2">
    <citation type="journal article" date="2024" name="Int. J. Syst. Evol. Microbiol.">
        <title>Lacrimispora brassicae sp. nov. isolated from fermented cabbage, and proposal of Clostridium indicum Gundawar et al. 2019 and Clostridium methoxybenzovorans Mechichi et al. 1999 as heterotypic synonyms of Lacrimispora amygdalina (Parshina et al. 2003) Haas and Blanchard 2020 and Lacrimispora indolis (McClung and McCoy 1957) Haas and Blanchard 2020, respectively.</title>
        <authorList>
            <person name="Kobayashi H."/>
            <person name="Tanizawa Y."/>
            <person name="Sakamoto M."/>
            <person name="Ohkuma M."/>
            <person name="Tohno M."/>
        </authorList>
    </citation>
    <scope>NUCLEOTIDE SEQUENCE [LARGE SCALE GENOMIC DNA]</scope>
    <source>
        <strain evidence="5 8">DSM 12857</strain>
    </source>
</reference>
<evidence type="ECO:0000313" key="5">
    <source>
        <dbReference type="EMBL" id="GLB32990.1"/>
    </source>
</evidence>
<organism evidence="6 7">
    <name type="scientific">Lacrimispora amygdalina</name>
    <dbReference type="NCBI Taxonomy" id="253257"/>
    <lineage>
        <taxon>Bacteria</taxon>
        <taxon>Bacillati</taxon>
        <taxon>Bacillota</taxon>
        <taxon>Clostridia</taxon>
        <taxon>Lachnospirales</taxon>
        <taxon>Lachnospiraceae</taxon>
        <taxon>Lacrimispora</taxon>
    </lineage>
</organism>
<dbReference type="SUPFAM" id="SSF48008">
    <property type="entry name" value="GntR ligand-binding domain-like"/>
    <property type="match status" value="1"/>
</dbReference>
<gene>
    <name evidence="6" type="ORF">DS742_05620</name>
    <name evidence="5" type="ORF">LAD12857_49130</name>
</gene>
<keyword evidence="8" id="KW-1185">Reference proteome</keyword>
<dbReference type="RefSeq" id="WP_117416033.1">
    <property type="nucleotide sequence ID" value="NZ_BRPJ01000101.1"/>
</dbReference>
<dbReference type="GO" id="GO:0003700">
    <property type="term" value="F:DNA-binding transcription factor activity"/>
    <property type="evidence" value="ECO:0007669"/>
    <property type="project" value="InterPro"/>
</dbReference>
<dbReference type="EMBL" id="QOHO01000016">
    <property type="protein sequence ID" value="RFZ79936.1"/>
    <property type="molecule type" value="Genomic_DNA"/>
</dbReference>
<dbReference type="Gene3D" id="1.20.120.530">
    <property type="entry name" value="GntR ligand-binding domain-like"/>
    <property type="match status" value="1"/>
</dbReference>
<dbReference type="SUPFAM" id="SSF46785">
    <property type="entry name" value="Winged helix' DNA-binding domain"/>
    <property type="match status" value="1"/>
</dbReference>
<dbReference type="CDD" id="cd07377">
    <property type="entry name" value="WHTH_GntR"/>
    <property type="match status" value="1"/>
</dbReference>
<dbReference type="PROSITE" id="PS50949">
    <property type="entry name" value="HTH_GNTR"/>
    <property type="match status" value="1"/>
</dbReference>
<keyword evidence="3" id="KW-0804">Transcription</keyword>
<dbReference type="GO" id="GO:0003677">
    <property type="term" value="F:DNA binding"/>
    <property type="evidence" value="ECO:0007669"/>
    <property type="project" value="UniProtKB-KW"/>
</dbReference>
<evidence type="ECO:0000256" key="1">
    <source>
        <dbReference type="ARBA" id="ARBA00023015"/>
    </source>
</evidence>
<sequence>MGKQDSQTSLAADKTVYDFIGRRILDLYIKPGETININELEKFLNVSRSPIRDALIQLEKEGLVVTTPKKGTIVSKINASRVKDERFLRSCIEERVMEEFLEIFQESDIEEMRNAIKAQERAVKLFDAREFLACDDTMHSIPFKVTGHQFCLNTVLNMSGHYSRIRLLSLSDMTTLRQTLEQHMTMIELIIKKDSTSLKTLIHEHITNKESEFQSLLNQYPDLFETEIPTASNAANIWESDFLKQKDFS</sequence>
<evidence type="ECO:0000313" key="8">
    <source>
        <dbReference type="Proteomes" id="UP001419084"/>
    </source>
</evidence>
<dbReference type="AlphaFoldDB" id="A0A3E2NG07"/>
<dbReference type="EMBL" id="BRPJ01000101">
    <property type="protein sequence ID" value="GLB32990.1"/>
    <property type="molecule type" value="Genomic_DNA"/>
</dbReference>
<dbReference type="Pfam" id="PF00392">
    <property type="entry name" value="GntR"/>
    <property type="match status" value="1"/>
</dbReference>
<keyword evidence="1" id="KW-0805">Transcription regulation</keyword>
<proteinExistence type="predicted"/>
<dbReference type="InterPro" id="IPR036388">
    <property type="entry name" value="WH-like_DNA-bd_sf"/>
</dbReference>
<accession>A0A3E2NG07</accession>